<accession>A0ABP0GX54</accession>
<feature type="region of interest" description="Disordered" evidence="1">
    <location>
        <begin position="37"/>
        <end position="61"/>
    </location>
</feature>
<gene>
    <name evidence="2" type="ORF">CVLEPA_LOCUS29484</name>
</gene>
<protein>
    <submittedName>
        <fullName evidence="2">Uncharacterized protein</fullName>
    </submittedName>
</protein>
<dbReference type="Proteomes" id="UP001642483">
    <property type="component" value="Unassembled WGS sequence"/>
</dbReference>
<keyword evidence="3" id="KW-1185">Reference proteome</keyword>
<organism evidence="2 3">
    <name type="scientific">Clavelina lepadiformis</name>
    <name type="common">Light-bulb sea squirt</name>
    <name type="synonym">Ascidia lepadiformis</name>
    <dbReference type="NCBI Taxonomy" id="159417"/>
    <lineage>
        <taxon>Eukaryota</taxon>
        <taxon>Metazoa</taxon>
        <taxon>Chordata</taxon>
        <taxon>Tunicata</taxon>
        <taxon>Ascidiacea</taxon>
        <taxon>Aplousobranchia</taxon>
        <taxon>Clavelinidae</taxon>
        <taxon>Clavelina</taxon>
    </lineage>
</organism>
<reference evidence="2 3" key="1">
    <citation type="submission" date="2024-02" db="EMBL/GenBank/DDBJ databases">
        <authorList>
            <person name="Daric V."/>
            <person name="Darras S."/>
        </authorList>
    </citation>
    <scope>NUCLEOTIDE SEQUENCE [LARGE SCALE GENOMIC DNA]</scope>
</reference>
<sequence>MCGVEDIEEHLRRHRLRWLGHVERMNEESLIRRVQHKMIEGKRKRGEKRKTKENMGRIGEG</sequence>
<evidence type="ECO:0000313" key="2">
    <source>
        <dbReference type="EMBL" id="CAK8696323.1"/>
    </source>
</evidence>
<name>A0ABP0GX54_CLALP</name>
<dbReference type="EMBL" id="CAWYQH010000152">
    <property type="protein sequence ID" value="CAK8696323.1"/>
    <property type="molecule type" value="Genomic_DNA"/>
</dbReference>
<proteinExistence type="predicted"/>
<evidence type="ECO:0000256" key="1">
    <source>
        <dbReference type="SAM" id="MobiDB-lite"/>
    </source>
</evidence>
<comment type="caution">
    <text evidence="2">The sequence shown here is derived from an EMBL/GenBank/DDBJ whole genome shotgun (WGS) entry which is preliminary data.</text>
</comment>
<feature type="compositionally biased region" description="Basic and acidic residues" evidence="1">
    <location>
        <begin position="50"/>
        <end position="61"/>
    </location>
</feature>
<evidence type="ECO:0000313" key="3">
    <source>
        <dbReference type="Proteomes" id="UP001642483"/>
    </source>
</evidence>